<evidence type="ECO:0008006" key="3">
    <source>
        <dbReference type="Google" id="ProtNLM"/>
    </source>
</evidence>
<sequence length="79" mass="8866">MRITHCRACNSPLVNRRAHATTCSSKCRNVVWRQSKVTMIPEKIIFSIANHALVTKAAEAAGKSINQYVHDRLTQSIEC</sequence>
<dbReference type="EMBL" id="FNTT01000002">
    <property type="protein sequence ID" value="SEE45051.1"/>
    <property type="molecule type" value="Genomic_DNA"/>
</dbReference>
<name>A0ABY0Z9F8_9PSED</name>
<organism evidence="1 2">
    <name type="scientific">Pseudomonas kilonensis</name>
    <dbReference type="NCBI Taxonomy" id="132476"/>
    <lineage>
        <taxon>Bacteria</taxon>
        <taxon>Pseudomonadati</taxon>
        <taxon>Pseudomonadota</taxon>
        <taxon>Gammaproteobacteria</taxon>
        <taxon>Pseudomonadales</taxon>
        <taxon>Pseudomonadaceae</taxon>
        <taxon>Pseudomonas</taxon>
    </lineage>
</organism>
<dbReference type="Proteomes" id="UP000183915">
    <property type="component" value="Unassembled WGS sequence"/>
</dbReference>
<gene>
    <name evidence="1" type="ORF">SAMN04490188_3901</name>
</gene>
<proteinExistence type="predicted"/>
<keyword evidence="2" id="KW-1185">Reference proteome</keyword>
<reference evidence="1 2" key="1">
    <citation type="submission" date="2016-10" db="EMBL/GenBank/DDBJ databases">
        <authorList>
            <person name="Varghese N."/>
            <person name="Submissions S."/>
        </authorList>
    </citation>
    <scope>NUCLEOTIDE SEQUENCE [LARGE SCALE GENOMIC DNA]</scope>
    <source>
        <strain evidence="1 2">BS3780</strain>
    </source>
</reference>
<evidence type="ECO:0000313" key="2">
    <source>
        <dbReference type="Proteomes" id="UP000183915"/>
    </source>
</evidence>
<evidence type="ECO:0000313" key="1">
    <source>
        <dbReference type="EMBL" id="SEE45051.1"/>
    </source>
</evidence>
<protein>
    <recommendedName>
        <fullName evidence="3">Toxin-antitoxin system HicB family antitoxin</fullName>
    </recommendedName>
</protein>
<comment type="caution">
    <text evidence="1">The sequence shown here is derived from an EMBL/GenBank/DDBJ whole genome shotgun (WGS) entry which is preliminary data.</text>
</comment>
<accession>A0ABY0Z9F8</accession>